<evidence type="ECO:0000259" key="14">
    <source>
        <dbReference type="Pfam" id="PF00852"/>
    </source>
</evidence>
<dbReference type="PANTHER" id="PTHR48438:SF1">
    <property type="entry name" value="ALPHA-(1,3)-FUCOSYLTRANSFERASE C-RELATED"/>
    <property type="match status" value="1"/>
</dbReference>
<evidence type="ECO:0000256" key="10">
    <source>
        <dbReference type="ARBA" id="ARBA00023136"/>
    </source>
</evidence>
<dbReference type="Proteomes" id="UP000821837">
    <property type="component" value="Chromosome 1"/>
</dbReference>
<evidence type="ECO:0000313" key="17">
    <source>
        <dbReference type="Proteomes" id="UP000821837"/>
    </source>
</evidence>
<evidence type="ECO:0000256" key="9">
    <source>
        <dbReference type="ARBA" id="ARBA00023034"/>
    </source>
</evidence>
<dbReference type="SUPFAM" id="SSF53756">
    <property type="entry name" value="UDP-Glycosyltransferase/glycogen phosphorylase"/>
    <property type="match status" value="1"/>
</dbReference>
<dbReference type="EMBL" id="JABSTV010001245">
    <property type="protein sequence ID" value="KAH7984545.1"/>
    <property type="molecule type" value="Genomic_DNA"/>
</dbReference>
<comment type="caution">
    <text evidence="16">The sequence shown here is derived from an EMBL/GenBank/DDBJ whole genome shotgun (WGS) entry which is preliminary data.</text>
</comment>
<evidence type="ECO:0000313" key="16">
    <source>
        <dbReference type="EMBL" id="KAH7984545.1"/>
    </source>
</evidence>
<name>A0A9D4TBQ9_RHISA</name>
<dbReference type="AlphaFoldDB" id="A0A9D4TBQ9"/>
<dbReference type="InterPro" id="IPR031481">
    <property type="entry name" value="Glyco_tran_10_N"/>
</dbReference>
<dbReference type="InterPro" id="IPR055270">
    <property type="entry name" value="Glyco_tran_10_C"/>
</dbReference>
<dbReference type="FunFam" id="3.40.50.11660:FF:000006">
    <property type="entry name" value="Alpha-(1,3)-fucosyltransferase C"/>
    <property type="match status" value="1"/>
</dbReference>
<keyword evidence="9 12" id="KW-0333">Golgi apparatus</keyword>
<evidence type="ECO:0000256" key="11">
    <source>
        <dbReference type="ARBA" id="ARBA00023180"/>
    </source>
</evidence>
<sequence>MHDGSMRVPSKCVLALLVGAVLVAVYVLLPGRRSSARLSSPAAPPVILMWTPFFRDQVWSAELKPSACGGEPPCVRTSNRSALSASALVVFHLRDVRVDDLPPERPRGQRWALFTHESPAYESWLPDALRSAMNWTATYRSDSDVNVLPWLQKVARPPLPTRNWWANKTRQALWLVSNCKTFSNREGFVRELSKFIQVDVVGACGAKGGPSCLPKMAERCYRQASKTYYFYLSLENSICTDYVTEKFFNALNWGMVPVVLGGANYSRIAPPGSYIDALAFRNVRQLADHMKLVASDMRLYNSYHAWRQNYSYAWEDFGCGFCRMLHNSSAPVKAYSDFNEWWFNQARCYTWKKTFRGSSCWLLNPGLAAVPPKPSPGARLPSSGNVEEHSGLFAIDG</sequence>
<keyword evidence="17" id="KW-1185">Reference proteome</keyword>
<keyword evidence="7" id="KW-0735">Signal-anchor</keyword>
<evidence type="ECO:0000256" key="3">
    <source>
        <dbReference type="ARBA" id="ARBA00008919"/>
    </source>
</evidence>
<feature type="domain" description="Fucosyltransferase N-terminal" evidence="15">
    <location>
        <begin position="44"/>
        <end position="147"/>
    </location>
</feature>
<dbReference type="GO" id="GO:0008417">
    <property type="term" value="F:fucosyltransferase activity"/>
    <property type="evidence" value="ECO:0007669"/>
    <property type="project" value="InterPro"/>
</dbReference>
<evidence type="ECO:0000256" key="1">
    <source>
        <dbReference type="ARBA" id="ARBA00004447"/>
    </source>
</evidence>
<keyword evidence="6 12" id="KW-0812">Transmembrane</keyword>
<feature type="region of interest" description="Disordered" evidence="13">
    <location>
        <begin position="373"/>
        <end position="397"/>
    </location>
</feature>
<dbReference type="InterPro" id="IPR001503">
    <property type="entry name" value="Glyco_trans_10"/>
</dbReference>
<keyword evidence="5 12" id="KW-0808">Transferase</keyword>
<reference evidence="16" key="2">
    <citation type="submission" date="2021-09" db="EMBL/GenBank/DDBJ databases">
        <authorList>
            <person name="Jia N."/>
            <person name="Wang J."/>
            <person name="Shi W."/>
            <person name="Du L."/>
            <person name="Sun Y."/>
            <person name="Zhan W."/>
            <person name="Jiang J."/>
            <person name="Wang Q."/>
            <person name="Zhang B."/>
            <person name="Ji P."/>
            <person name="Sakyi L.B."/>
            <person name="Cui X."/>
            <person name="Yuan T."/>
            <person name="Jiang B."/>
            <person name="Yang W."/>
            <person name="Lam T.T.-Y."/>
            <person name="Chang Q."/>
            <person name="Ding S."/>
            <person name="Wang X."/>
            <person name="Zhu J."/>
            <person name="Ruan X."/>
            <person name="Zhao L."/>
            <person name="Wei J."/>
            <person name="Que T."/>
            <person name="Du C."/>
            <person name="Cheng J."/>
            <person name="Dai P."/>
            <person name="Han X."/>
            <person name="Huang E."/>
            <person name="Gao Y."/>
            <person name="Liu J."/>
            <person name="Shao H."/>
            <person name="Ye R."/>
            <person name="Li L."/>
            <person name="Wei W."/>
            <person name="Wang X."/>
            <person name="Wang C."/>
            <person name="Huo Q."/>
            <person name="Li W."/>
            <person name="Guo W."/>
            <person name="Chen H."/>
            <person name="Chen S."/>
            <person name="Zhou L."/>
            <person name="Zhou L."/>
            <person name="Ni X."/>
            <person name="Tian J."/>
            <person name="Zhou Y."/>
            <person name="Sheng Y."/>
            <person name="Liu T."/>
            <person name="Pan Y."/>
            <person name="Xia L."/>
            <person name="Li J."/>
            <person name="Zhao F."/>
            <person name="Cao W."/>
        </authorList>
    </citation>
    <scope>NUCLEOTIDE SEQUENCE</scope>
    <source>
        <strain evidence="16">Rsan-2018</strain>
        <tissue evidence="16">Larvae</tissue>
    </source>
</reference>
<evidence type="ECO:0000256" key="4">
    <source>
        <dbReference type="ARBA" id="ARBA00022676"/>
    </source>
</evidence>
<protein>
    <recommendedName>
        <fullName evidence="12">Fucosyltransferase</fullName>
        <ecNumber evidence="12">2.4.1.-</ecNumber>
    </recommendedName>
</protein>
<dbReference type="VEuPathDB" id="VectorBase:RSAN_034938"/>
<feature type="domain" description="Fucosyltransferase C-terminal" evidence="14">
    <location>
        <begin position="165"/>
        <end position="341"/>
    </location>
</feature>
<keyword evidence="8 12" id="KW-1133">Transmembrane helix</keyword>
<feature type="transmembrane region" description="Helical" evidence="12">
    <location>
        <begin position="12"/>
        <end position="29"/>
    </location>
</feature>
<evidence type="ECO:0000256" key="6">
    <source>
        <dbReference type="ARBA" id="ARBA00022692"/>
    </source>
</evidence>
<dbReference type="GO" id="GO:0032580">
    <property type="term" value="C:Golgi cisterna membrane"/>
    <property type="evidence" value="ECO:0007669"/>
    <property type="project" value="UniProtKB-SubCell"/>
</dbReference>
<comment type="similarity">
    <text evidence="3 12">Belongs to the glycosyltransferase 10 family.</text>
</comment>
<dbReference type="Pfam" id="PF00852">
    <property type="entry name" value="Glyco_transf_10"/>
    <property type="match status" value="1"/>
</dbReference>
<keyword evidence="11" id="KW-0325">Glycoprotein</keyword>
<dbReference type="Pfam" id="PF17039">
    <property type="entry name" value="Glyco_tran_10_N"/>
    <property type="match status" value="1"/>
</dbReference>
<keyword evidence="10 12" id="KW-0472">Membrane</keyword>
<comment type="pathway">
    <text evidence="2">Protein modification; protein glycosylation.</text>
</comment>
<evidence type="ECO:0000259" key="15">
    <source>
        <dbReference type="Pfam" id="PF17039"/>
    </source>
</evidence>
<organism evidence="16 17">
    <name type="scientific">Rhipicephalus sanguineus</name>
    <name type="common">Brown dog tick</name>
    <name type="synonym">Ixodes sanguineus</name>
    <dbReference type="NCBI Taxonomy" id="34632"/>
    <lineage>
        <taxon>Eukaryota</taxon>
        <taxon>Metazoa</taxon>
        <taxon>Ecdysozoa</taxon>
        <taxon>Arthropoda</taxon>
        <taxon>Chelicerata</taxon>
        <taxon>Arachnida</taxon>
        <taxon>Acari</taxon>
        <taxon>Parasitiformes</taxon>
        <taxon>Ixodida</taxon>
        <taxon>Ixodoidea</taxon>
        <taxon>Ixodidae</taxon>
        <taxon>Rhipicephalinae</taxon>
        <taxon>Rhipicephalus</taxon>
        <taxon>Rhipicephalus</taxon>
    </lineage>
</organism>
<dbReference type="EC" id="2.4.1.-" evidence="12"/>
<evidence type="ECO:0000256" key="12">
    <source>
        <dbReference type="RuleBase" id="RU003832"/>
    </source>
</evidence>
<comment type="subcellular location">
    <subcellularLocation>
        <location evidence="1 12">Golgi apparatus</location>
        <location evidence="1 12">Golgi stack membrane</location>
        <topology evidence="1 12">Single-pass type II membrane protein</topology>
    </subcellularLocation>
</comment>
<keyword evidence="4 12" id="KW-0328">Glycosyltransferase</keyword>
<proteinExistence type="inferred from homology"/>
<dbReference type="PANTHER" id="PTHR48438">
    <property type="entry name" value="ALPHA-(1,3)-FUCOSYLTRANSFERASE C-RELATED"/>
    <property type="match status" value="1"/>
</dbReference>
<dbReference type="Gene3D" id="3.40.50.11660">
    <property type="entry name" value="Glycosyl transferase family 10, C-terminal domain"/>
    <property type="match status" value="1"/>
</dbReference>
<evidence type="ECO:0000256" key="7">
    <source>
        <dbReference type="ARBA" id="ARBA00022968"/>
    </source>
</evidence>
<evidence type="ECO:0000256" key="5">
    <source>
        <dbReference type="ARBA" id="ARBA00022679"/>
    </source>
</evidence>
<gene>
    <name evidence="16" type="ORF">HPB52_022243</name>
</gene>
<reference evidence="16" key="1">
    <citation type="journal article" date="2020" name="Cell">
        <title>Large-Scale Comparative Analyses of Tick Genomes Elucidate Their Genetic Diversity and Vector Capacities.</title>
        <authorList>
            <consortium name="Tick Genome and Microbiome Consortium (TIGMIC)"/>
            <person name="Jia N."/>
            <person name="Wang J."/>
            <person name="Shi W."/>
            <person name="Du L."/>
            <person name="Sun Y."/>
            <person name="Zhan W."/>
            <person name="Jiang J.F."/>
            <person name="Wang Q."/>
            <person name="Zhang B."/>
            <person name="Ji P."/>
            <person name="Bell-Sakyi L."/>
            <person name="Cui X.M."/>
            <person name="Yuan T.T."/>
            <person name="Jiang B.G."/>
            <person name="Yang W.F."/>
            <person name="Lam T.T."/>
            <person name="Chang Q.C."/>
            <person name="Ding S.J."/>
            <person name="Wang X.J."/>
            <person name="Zhu J.G."/>
            <person name="Ruan X.D."/>
            <person name="Zhao L."/>
            <person name="Wei J.T."/>
            <person name="Ye R.Z."/>
            <person name="Que T.C."/>
            <person name="Du C.H."/>
            <person name="Zhou Y.H."/>
            <person name="Cheng J.X."/>
            <person name="Dai P.F."/>
            <person name="Guo W.B."/>
            <person name="Han X.H."/>
            <person name="Huang E.J."/>
            <person name="Li L.F."/>
            <person name="Wei W."/>
            <person name="Gao Y.C."/>
            <person name="Liu J.Z."/>
            <person name="Shao H.Z."/>
            <person name="Wang X."/>
            <person name="Wang C.C."/>
            <person name="Yang T.C."/>
            <person name="Huo Q.B."/>
            <person name="Li W."/>
            <person name="Chen H.Y."/>
            <person name="Chen S.E."/>
            <person name="Zhou L.G."/>
            <person name="Ni X.B."/>
            <person name="Tian J.H."/>
            <person name="Sheng Y."/>
            <person name="Liu T."/>
            <person name="Pan Y.S."/>
            <person name="Xia L.Y."/>
            <person name="Li J."/>
            <person name="Zhao F."/>
            <person name="Cao W.C."/>
        </authorList>
    </citation>
    <scope>NUCLEOTIDE SEQUENCE</scope>
    <source>
        <strain evidence="16">Rsan-2018</strain>
    </source>
</reference>
<dbReference type="InterPro" id="IPR038577">
    <property type="entry name" value="GT10-like_C_sf"/>
</dbReference>
<accession>A0A9D4TBQ9</accession>
<evidence type="ECO:0000256" key="13">
    <source>
        <dbReference type="SAM" id="MobiDB-lite"/>
    </source>
</evidence>
<evidence type="ECO:0000256" key="2">
    <source>
        <dbReference type="ARBA" id="ARBA00004922"/>
    </source>
</evidence>
<evidence type="ECO:0000256" key="8">
    <source>
        <dbReference type="ARBA" id="ARBA00022989"/>
    </source>
</evidence>